<comment type="similarity">
    <text evidence="12 13">Belongs to the DnaG primase family.</text>
</comment>
<dbReference type="SMART" id="SM00493">
    <property type="entry name" value="TOPRIM"/>
    <property type="match status" value="1"/>
</dbReference>
<keyword evidence="2 12" id="KW-0639">Primosome</keyword>
<dbReference type="EMBL" id="JAKGBZ010000016">
    <property type="protein sequence ID" value="MCF3946979.1"/>
    <property type="molecule type" value="Genomic_DNA"/>
</dbReference>
<evidence type="ECO:0000256" key="8">
    <source>
        <dbReference type="ARBA" id="ARBA00022833"/>
    </source>
</evidence>
<comment type="caution">
    <text evidence="15">The sequence shown here is derived from an EMBL/GenBank/DDBJ whole genome shotgun (WGS) entry which is preliminary data.</text>
</comment>
<feature type="domain" description="Toprim" evidence="14">
    <location>
        <begin position="249"/>
        <end position="331"/>
    </location>
</feature>
<evidence type="ECO:0000256" key="1">
    <source>
        <dbReference type="ARBA" id="ARBA00022478"/>
    </source>
</evidence>
<dbReference type="RefSeq" id="WP_235704213.1">
    <property type="nucleotide sequence ID" value="NZ_JAKGBZ010000016.1"/>
</dbReference>
<dbReference type="InterPro" id="IPR037068">
    <property type="entry name" value="DNA_primase_core_N_sf"/>
</dbReference>
<dbReference type="InterPro" id="IPR030846">
    <property type="entry name" value="DnaG_bac"/>
</dbReference>
<keyword evidence="7" id="KW-0863">Zinc-finger</keyword>
<keyword evidence="3 12" id="KW-0808">Transferase</keyword>
<evidence type="ECO:0000259" key="14">
    <source>
        <dbReference type="PROSITE" id="PS50880"/>
    </source>
</evidence>
<evidence type="ECO:0000256" key="6">
    <source>
        <dbReference type="ARBA" id="ARBA00022723"/>
    </source>
</evidence>
<evidence type="ECO:0000313" key="16">
    <source>
        <dbReference type="Proteomes" id="UP001521209"/>
    </source>
</evidence>
<dbReference type="Pfam" id="PF01807">
    <property type="entry name" value="Zn_ribbon_DnaG"/>
    <property type="match status" value="1"/>
</dbReference>
<dbReference type="EC" id="2.7.7.101" evidence="12"/>
<comment type="cofactor">
    <cofactor evidence="13">
        <name>Zn(2+)</name>
        <dbReference type="ChEBI" id="CHEBI:29105"/>
    </cofactor>
    <text evidence="13">Binds 1 zinc ion per monomer.</text>
</comment>
<keyword evidence="11 12" id="KW-0804">Transcription</keyword>
<evidence type="ECO:0000256" key="4">
    <source>
        <dbReference type="ARBA" id="ARBA00022695"/>
    </source>
</evidence>
<proteinExistence type="inferred from homology"/>
<dbReference type="SUPFAM" id="SSF56731">
    <property type="entry name" value="DNA primase core"/>
    <property type="match status" value="1"/>
</dbReference>
<keyword evidence="16" id="KW-1185">Reference proteome</keyword>
<evidence type="ECO:0000256" key="11">
    <source>
        <dbReference type="ARBA" id="ARBA00023163"/>
    </source>
</evidence>
<dbReference type="Gene3D" id="3.40.1360.10">
    <property type="match status" value="1"/>
</dbReference>
<comment type="function">
    <text evidence="12 13">RNA polymerase that catalyzes the synthesis of short RNA molecules used as primers for DNA polymerase during DNA replication.</text>
</comment>
<dbReference type="Proteomes" id="UP001521209">
    <property type="component" value="Unassembled WGS sequence"/>
</dbReference>
<dbReference type="Pfam" id="PF08275">
    <property type="entry name" value="DNAG_N"/>
    <property type="match status" value="1"/>
</dbReference>
<dbReference type="InterPro" id="IPR050219">
    <property type="entry name" value="DnaG_primase"/>
</dbReference>
<organism evidence="15 16">
    <name type="scientific">Acidiphilium iwatense</name>
    <dbReference type="NCBI Taxonomy" id="768198"/>
    <lineage>
        <taxon>Bacteria</taxon>
        <taxon>Pseudomonadati</taxon>
        <taxon>Pseudomonadota</taxon>
        <taxon>Alphaproteobacteria</taxon>
        <taxon>Acetobacterales</taxon>
        <taxon>Acidocellaceae</taxon>
        <taxon>Acidiphilium</taxon>
    </lineage>
</organism>
<evidence type="ECO:0000256" key="5">
    <source>
        <dbReference type="ARBA" id="ARBA00022705"/>
    </source>
</evidence>
<dbReference type="NCBIfam" id="TIGR01391">
    <property type="entry name" value="dnaG"/>
    <property type="match status" value="1"/>
</dbReference>
<keyword evidence="9" id="KW-0460">Magnesium</keyword>
<evidence type="ECO:0000256" key="12">
    <source>
        <dbReference type="HAMAP-Rule" id="MF_00974"/>
    </source>
</evidence>
<dbReference type="InterPro" id="IPR036977">
    <property type="entry name" value="DNA_primase_Znf_CHC2"/>
</dbReference>
<dbReference type="PANTHER" id="PTHR30313">
    <property type="entry name" value="DNA PRIMASE"/>
    <property type="match status" value="1"/>
</dbReference>
<name>A0ABS9E056_9PROT</name>
<keyword evidence="1 12" id="KW-0240">DNA-directed RNA polymerase</keyword>
<dbReference type="PANTHER" id="PTHR30313:SF2">
    <property type="entry name" value="DNA PRIMASE"/>
    <property type="match status" value="1"/>
</dbReference>
<dbReference type="SMART" id="SM00400">
    <property type="entry name" value="ZnF_CHCC"/>
    <property type="match status" value="1"/>
</dbReference>
<accession>A0ABS9E056</accession>
<dbReference type="InterPro" id="IPR002694">
    <property type="entry name" value="Znf_CHC2"/>
</dbReference>
<protein>
    <recommendedName>
        <fullName evidence="12 13">DNA primase</fullName>
        <ecNumber evidence="12">2.7.7.101</ecNumber>
    </recommendedName>
</protein>
<dbReference type="InterPro" id="IPR006295">
    <property type="entry name" value="DNA_primase_DnaG"/>
</dbReference>
<gene>
    <name evidence="12 15" type="primary">dnaG</name>
    <name evidence="15" type="ORF">L2A60_09840</name>
</gene>
<evidence type="ECO:0000256" key="3">
    <source>
        <dbReference type="ARBA" id="ARBA00022679"/>
    </source>
</evidence>
<dbReference type="PIRSF" id="PIRSF002811">
    <property type="entry name" value="DnaG"/>
    <property type="match status" value="1"/>
</dbReference>
<comment type="catalytic activity">
    <reaction evidence="12">
        <text>ssDNA + n NTP = ssDNA/pppN(pN)n-1 hybrid + (n-1) diphosphate.</text>
        <dbReference type="EC" id="2.7.7.101"/>
    </reaction>
</comment>
<keyword evidence="8 13" id="KW-0862">Zinc</keyword>
<evidence type="ECO:0000256" key="7">
    <source>
        <dbReference type="ARBA" id="ARBA00022771"/>
    </source>
</evidence>
<sequence>MSLPAPFLDELRVRTPLPALIGRRVRLERSGRDQKGCCPFHNEKTPSFYVYDDHYHCFGCGAHGDAISFVMQSEGASFVEAVERLAAEAGLEVPKPSPEAAEVARREADLSDVLEAAAAEYRRRLLLPEGAAALAYLRGRGLANATIERFGLGWSGEGRGVLLASLGIGADRLIEAGLMKQGERGPVDYFFNRVMFPIRDRRGRAISFGGRLLGDGQPKYLNGPETALFSKRQTLYGLDRAREAVRGGAALIVVEGYMDVIALAEAGFAGAVAPLGTALTEAHLTELWRLSPRPILCFDGDAAGRRAALRSAELALKALTPDRSLAILRLPERDDPDSYVRREGTASFGAMIKAAPGLADTLFDMLAEGADRATPEGRAAFRKRLEAAAHTIEDRSLAGEYRSALVDRLFAEKRRSFGAGNGKPTRPVSLPRPPIDAEAIAQRRARLLTAMLLRHPELLPDLEEAFGSLALPEDCAGLRAAMSAWLHGAETLDSSDLLNHLTQLGLRDNADRIGATIPQRSATKEAASLLELEASWYENYGLLNLDRLREECAEQERRLAQNMTHENQAKHIMLITALNRVVRCDSDDPDAA</sequence>
<comment type="subunit">
    <text evidence="12">Monomer. Interacts with DnaB.</text>
</comment>
<dbReference type="InterPro" id="IPR006171">
    <property type="entry name" value="TOPRIM_dom"/>
</dbReference>
<comment type="caution">
    <text evidence="12">Lacks conserved residue(s) required for the propagation of feature annotation.</text>
</comment>
<dbReference type="Gene3D" id="3.90.980.10">
    <property type="entry name" value="DNA primase, catalytic core, N-terminal domain"/>
    <property type="match status" value="1"/>
</dbReference>
<dbReference type="HAMAP" id="MF_00974">
    <property type="entry name" value="DNA_primase_DnaG"/>
    <property type="match status" value="1"/>
</dbReference>
<keyword evidence="4 12" id="KW-0548">Nucleotidyltransferase</keyword>
<keyword evidence="6 13" id="KW-0479">Metal-binding</keyword>
<dbReference type="InterPro" id="IPR013264">
    <property type="entry name" value="DNAG_N"/>
</dbReference>
<dbReference type="Pfam" id="PF13662">
    <property type="entry name" value="Toprim_4"/>
    <property type="match status" value="1"/>
</dbReference>
<dbReference type="PROSITE" id="PS50880">
    <property type="entry name" value="TOPRIM"/>
    <property type="match status" value="1"/>
</dbReference>
<dbReference type="InterPro" id="IPR034151">
    <property type="entry name" value="TOPRIM_DnaG_bac"/>
</dbReference>
<dbReference type="CDD" id="cd03364">
    <property type="entry name" value="TOPRIM_DnaG_primases"/>
    <property type="match status" value="1"/>
</dbReference>
<keyword evidence="10 12" id="KW-0238">DNA-binding</keyword>
<evidence type="ECO:0000313" key="15">
    <source>
        <dbReference type="EMBL" id="MCF3946979.1"/>
    </source>
</evidence>
<evidence type="ECO:0000256" key="10">
    <source>
        <dbReference type="ARBA" id="ARBA00023125"/>
    </source>
</evidence>
<evidence type="ECO:0000256" key="9">
    <source>
        <dbReference type="ARBA" id="ARBA00022842"/>
    </source>
</evidence>
<reference evidence="15 16" key="1">
    <citation type="submission" date="2022-01" db="EMBL/GenBank/DDBJ databases">
        <authorList>
            <person name="Won M."/>
            <person name="Kim S.-J."/>
            <person name="Kwon S.-W."/>
        </authorList>
    </citation>
    <scope>NUCLEOTIDE SEQUENCE [LARGE SCALE GENOMIC DNA]</scope>
    <source>
        <strain evidence="15 16">KCTC 23505</strain>
    </source>
</reference>
<dbReference type="Gene3D" id="3.90.580.10">
    <property type="entry name" value="Zinc finger, CHC2-type domain"/>
    <property type="match status" value="1"/>
</dbReference>
<dbReference type="SUPFAM" id="SSF57783">
    <property type="entry name" value="Zinc beta-ribbon"/>
    <property type="match status" value="1"/>
</dbReference>
<evidence type="ECO:0000256" key="13">
    <source>
        <dbReference type="PIRNR" id="PIRNR002811"/>
    </source>
</evidence>
<evidence type="ECO:0000256" key="2">
    <source>
        <dbReference type="ARBA" id="ARBA00022515"/>
    </source>
</evidence>
<keyword evidence="5 12" id="KW-0235">DNA replication</keyword>